<dbReference type="AlphaFoldDB" id="A0AB40B807"/>
<dbReference type="Gene3D" id="3.40.50.200">
    <property type="entry name" value="Peptidase S8/S53 domain"/>
    <property type="match status" value="1"/>
</dbReference>
<gene>
    <name evidence="7" type="primary">LOC120260018</name>
</gene>
<protein>
    <submittedName>
        <fullName evidence="7">Subtilisin-like protease 4</fullName>
    </submittedName>
</protein>
<dbReference type="GO" id="GO:0004252">
    <property type="term" value="F:serine-type endopeptidase activity"/>
    <property type="evidence" value="ECO:0007669"/>
    <property type="project" value="InterPro"/>
</dbReference>
<dbReference type="InterPro" id="IPR000209">
    <property type="entry name" value="Peptidase_S8/S53_dom"/>
</dbReference>
<dbReference type="RefSeq" id="XP_039123398.1">
    <property type="nucleotide sequence ID" value="XM_039267464.1"/>
</dbReference>
<dbReference type="Pfam" id="PF02225">
    <property type="entry name" value="PA"/>
    <property type="match status" value="1"/>
</dbReference>
<evidence type="ECO:0000256" key="3">
    <source>
        <dbReference type="PROSITE-ProRule" id="PRU01240"/>
    </source>
</evidence>
<reference evidence="7" key="1">
    <citation type="submission" date="2025-08" db="UniProtKB">
        <authorList>
            <consortium name="RefSeq"/>
        </authorList>
    </citation>
    <scope>IDENTIFICATION</scope>
</reference>
<evidence type="ECO:0000259" key="5">
    <source>
        <dbReference type="Pfam" id="PF02225"/>
    </source>
</evidence>
<comment type="caution">
    <text evidence="3">Lacks conserved residue(s) required for the propagation of feature annotation.</text>
</comment>
<evidence type="ECO:0000256" key="2">
    <source>
        <dbReference type="ARBA" id="ARBA00022729"/>
    </source>
</evidence>
<dbReference type="InterPro" id="IPR003137">
    <property type="entry name" value="PA_domain"/>
</dbReference>
<dbReference type="CDD" id="cd02120">
    <property type="entry name" value="PA_subtilisin_like"/>
    <property type="match status" value="1"/>
</dbReference>
<evidence type="ECO:0000313" key="6">
    <source>
        <dbReference type="Proteomes" id="UP001515500"/>
    </source>
</evidence>
<name>A0AB40B807_DIOCR</name>
<dbReference type="InterPro" id="IPR045051">
    <property type="entry name" value="SBT"/>
</dbReference>
<sequence>MNSPPVDTGGHGTHVASIAGGNFVKNAMIVGKFNYTTSRMAPRAHLAIYKTNFTLVDNLKSYDQAMIDGVNIINYSISVEPTDNFYNDEAAFSRYKATEKGISVSVSAGNRGNPKSLSHSAPWLTMVGASWPDRRLATAPTQFNSSIFHPIVYPGANNKRETLGCWNGSLNNIDVKDKTVLGWAGNDNIGKGRVVLAAGGAAMILMGPIKNTRNDKHVLPVLHVNSNDANKILNYYNSPGGSPPNASIIFKGQVSGGRPALTIAPTSSRGPSQTNGGILKPNVIAPGYEILAASIVKGGPFSNYFKYDKVN</sequence>
<proteinExistence type="inferred from homology"/>
<keyword evidence="2" id="KW-0732">Signal</keyword>
<dbReference type="PROSITE" id="PS51892">
    <property type="entry name" value="SUBTILASE"/>
    <property type="match status" value="1"/>
</dbReference>
<dbReference type="GO" id="GO:0006508">
    <property type="term" value="P:proteolysis"/>
    <property type="evidence" value="ECO:0007669"/>
    <property type="project" value="InterPro"/>
</dbReference>
<dbReference type="InterPro" id="IPR022398">
    <property type="entry name" value="Peptidase_S8_His-AS"/>
</dbReference>
<dbReference type="GeneID" id="120260018"/>
<evidence type="ECO:0000259" key="4">
    <source>
        <dbReference type="Pfam" id="PF00082"/>
    </source>
</evidence>
<dbReference type="Pfam" id="PF00082">
    <property type="entry name" value="Peptidase_S8"/>
    <property type="match status" value="1"/>
</dbReference>
<dbReference type="Gene3D" id="3.50.30.30">
    <property type="match status" value="1"/>
</dbReference>
<feature type="domain" description="PA" evidence="5">
    <location>
        <begin position="150"/>
        <end position="232"/>
    </location>
</feature>
<evidence type="ECO:0000313" key="7">
    <source>
        <dbReference type="RefSeq" id="XP_039123398.1"/>
    </source>
</evidence>
<comment type="similarity">
    <text evidence="1 3">Belongs to the peptidase S8 family.</text>
</comment>
<dbReference type="PROSITE" id="PS00137">
    <property type="entry name" value="SUBTILASE_HIS"/>
    <property type="match status" value="1"/>
</dbReference>
<evidence type="ECO:0000256" key="1">
    <source>
        <dbReference type="ARBA" id="ARBA00011073"/>
    </source>
</evidence>
<dbReference type="Proteomes" id="UP001515500">
    <property type="component" value="Chromosome 5"/>
</dbReference>
<keyword evidence="6" id="KW-1185">Reference proteome</keyword>
<dbReference type="PANTHER" id="PTHR10795">
    <property type="entry name" value="PROPROTEIN CONVERTASE SUBTILISIN/KEXIN"/>
    <property type="match status" value="1"/>
</dbReference>
<dbReference type="InterPro" id="IPR036852">
    <property type="entry name" value="Peptidase_S8/S53_dom_sf"/>
</dbReference>
<organism evidence="6 7">
    <name type="scientific">Dioscorea cayennensis subsp. rotundata</name>
    <name type="common">White Guinea yam</name>
    <name type="synonym">Dioscorea rotundata</name>
    <dbReference type="NCBI Taxonomy" id="55577"/>
    <lineage>
        <taxon>Eukaryota</taxon>
        <taxon>Viridiplantae</taxon>
        <taxon>Streptophyta</taxon>
        <taxon>Embryophyta</taxon>
        <taxon>Tracheophyta</taxon>
        <taxon>Spermatophyta</taxon>
        <taxon>Magnoliopsida</taxon>
        <taxon>Liliopsida</taxon>
        <taxon>Dioscoreales</taxon>
        <taxon>Dioscoreaceae</taxon>
        <taxon>Dioscorea</taxon>
    </lineage>
</organism>
<dbReference type="SUPFAM" id="SSF52743">
    <property type="entry name" value="Subtilisin-like"/>
    <property type="match status" value="1"/>
</dbReference>
<accession>A0AB40B807</accession>
<feature type="domain" description="Peptidase S8/S53" evidence="4">
    <location>
        <begin position="4"/>
        <end position="294"/>
    </location>
</feature>